<keyword evidence="1" id="KW-0812">Transmembrane</keyword>
<evidence type="ECO:0000256" key="1">
    <source>
        <dbReference type="SAM" id="Phobius"/>
    </source>
</evidence>
<protein>
    <submittedName>
        <fullName evidence="2">Uncharacterized protein</fullName>
    </submittedName>
</protein>
<sequence length="356" mass="38097">MTTMPSQTLARSTPARRARARAVVARASTSTSTSLAQTLALSPSIRGVGGASRANRARAAQSRVVRTRRVVRARAGRDDDGKDPRLITRREKVKNRENAQTWLIVGSIALVMTSIVAVVYENASDGFLYGVDSIESYADGGGDFDFTGEESAFNLSTVAGGALWAVALYFASPVSVLLLFLGRTDSERPSDWVLKKATGINKMEDASVGAQVAVATWFAICGVAIAVLGESAFGGDSTWGISAGVGFLTIAGVSELGRPKRIDAATLSKLEAQYDDFCIFASTRLSRSAGGRVHQTEISKAFRSAYPAYTEDVLDEMELRSLIANFAPSSERSPRGYYKNLSLIQTNRTSVKDLGL</sequence>
<name>A0A7S0KKK9_9CHLO</name>
<dbReference type="AlphaFoldDB" id="A0A7S0KKK9"/>
<feature type="transmembrane region" description="Helical" evidence="1">
    <location>
        <begin position="239"/>
        <end position="257"/>
    </location>
</feature>
<reference evidence="2" key="1">
    <citation type="submission" date="2021-01" db="EMBL/GenBank/DDBJ databases">
        <authorList>
            <person name="Corre E."/>
            <person name="Pelletier E."/>
            <person name="Niang G."/>
            <person name="Scheremetjew M."/>
            <person name="Finn R."/>
            <person name="Kale V."/>
            <person name="Holt S."/>
            <person name="Cochrane G."/>
            <person name="Meng A."/>
            <person name="Brown T."/>
            <person name="Cohen L."/>
        </authorList>
    </citation>
    <scope>NUCLEOTIDE SEQUENCE</scope>
    <source>
        <strain evidence="2">Clade-D-RCC2572</strain>
    </source>
</reference>
<feature type="transmembrane region" description="Helical" evidence="1">
    <location>
        <begin position="161"/>
        <end position="181"/>
    </location>
</feature>
<gene>
    <name evidence="2" type="ORF">OMED0929_LOCUS5006</name>
</gene>
<organism evidence="2">
    <name type="scientific">Ostreococcus mediterraneus</name>
    <dbReference type="NCBI Taxonomy" id="1486918"/>
    <lineage>
        <taxon>Eukaryota</taxon>
        <taxon>Viridiplantae</taxon>
        <taxon>Chlorophyta</taxon>
        <taxon>Mamiellophyceae</taxon>
        <taxon>Mamiellales</taxon>
        <taxon>Bathycoccaceae</taxon>
        <taxon>Ostreococcus</taxon>
    </lineage>
</organism>
<feature type="transmembrane region" description="Helical" evidence="1">
    <location>
        <begin position="212"/>
        <end position="233"/>
    </location>
</feature>
<evidence type="ECO:0000313" key="2">
    <source>
        <dbReference type="EMBL" id="CAD8584613.1"/>
    </source>
</evidence>
<keyword evidence="1" id="KW-1133">Transmembrane helix</keyword>
<feature type="transmembrane region" description="Helical" evidence="1">
    <location>
        <begin position="99"/>
        <end position="120"/>
    </location>
</feature>
<proteinExistence type="predicted"/>
<accession>A0A7S0KKK9</accession>
<dbReference type="EMBL" id="HBEW01005928">
    <property type="protein sequence ID" value="CAD8584613.1"/>
    <property type="molecule type" value="Transcribed_RNA"/>
</dbReference>
<keyword evidence="1" id="KW-0472">Membrane</keyword>